<evidence type="ECO:0000313" key="3">
    <source>
        <dbReference type="Proteomes" id="UP001139644"/>
    </source>
</evidence>
<feature type="domain" description="Polysaccharide pyruvyl transferase" evidence="1">
    <location>
        <begin position="14"/>
        <end position="302"/>
    </location>
</feature>
<name>A0A9X1G9S7_ENTFC</name>
<gene>
    <name evidence="2" type="ORF">KYX88_00895</name>
</gene>
<comment type="caution">
    <text evidence="2">The sequence shown here is derived from an EMBL/GenBank/DDBJ whole genome shotgun (WGS) entry which is preliminary data.</text>
</comment>
<evidence type="ECO:0000313" key="2">
    <source>
        <dbReference type="EMBL" id="MBX4221417.1"/>
    </source>
</evidence>
<evidence type="ECO:0000259" key="1">
    <source>
        <dbReference type="Pfam" id="PF04230"/>
    </source>
</evidence>
<reference evidence="2" key="1">
    <citation type="journal article" date="2022" name="J. Anim. Sci.">
        <title>Whole genome sequence analyses-based assessment of virulence potential and antimicrobial susceptibilities and resistance of Enterococcus faecium strains isolated from commercial swine and cattle probiotic products.</title>
        <authorList>
            <person name="Shridhar P.B."/>
            <person name="Amachawadi R.G."/>
            <person name="Tokach M."/>
            <person name="Patel I."/>
            <person name="Gangiredla J."/>
            <person name="Mammel M."/>
            <person name="Nagaraja T.G."/>
        </authorList>
    </citation>
    <scope>NUCLEOTIDE SEQUENCE</scope>
    <source>
        <strain evidence="2">EF215</strain>
    </source>
</reference>
<organism evidence="2 3">
    <name type="scientific">Enterococcus faecium</name>
    <name type="common">Streptococcus faecium</name>
    <dbReference type="NCBI Taxonomy" id="1352"/>
    <lineage>
        <taxon>Bacteria</taxon>
        <taxon>Bacillati</taxon>
        <taxon>Bacillota</taxon>
        <taxon>Bacilli</taxon>
        <taxon>Lactobacillales</taxon>
        <taxon>Enterococcaceae</taxon>
        <taxon>Enterococcus</taxon>
    </lineage>
</organism>
<dbReference type="Proteomes" id="UP001139644">
    <property type="component" value="Unassembled WGS sequence"/>
</dbReference>
<protein>
    <submittedName>
        <fullName evidence="2">Polysaccharide pyruvyl transferase family protein</fullName>
    </submittedName>
</protein>
<keyword evidence="2" id="KW-0808">Transferase</keyword>
<sequence length="364" mass="43007">MKKIGILTFHRAENYGAVLQTYALQEYISKMSSNYEVEVIDYRSPFIEKYYKLLSFKAFTNIKSLKRIVYVLLYNGTLKSKRKIFDNFIDKFIRVSLSEYDDKTIRGLDDKYDLFICGSDQIWSPYSAGFDPIYFLDFVKKRNKKNAYAASFGVEIVPEETIKEYSRRLKNFNVISVREEIGKKIIKNLIEEDVPVSLDPTLLLSKTEWDLIIEKKRKISEKYLLIYLITETREIIELAKKVAREKKLKLVYINDNIYKTKGIYNYNNCSPSDWLNLFYNADYIVTNSFHGIAFSINFEKEFSVQYLPEPAKVNSRINNILDNYSLKWRINYDGNEKINYSKVNKILVEDRVASQQILKDIMEY</sequence>
<dbReference type="InterPro" id="IPR007345">
    <property type="entry name" value="Polysacch_pyruvyl_Trfase"/>
</dbReference>
<accession>A0A9X1G9S7</accession>
<dbReference type="Pfam" id="PF04230">
    <property type="entry name" value="PS_pyruv_trans"/>
    <property type="match status" value="1"/>
</dbReference>
<dbReference type="GO" id="GO:0016740">
    <property type="term" value="F:transferase activity"/>
    <property type="evidence" value="ECO:0007669"/>
    <property type="project" value="UniProtKB-KW"/>
</dbReference>
<dbReference type="RefSeq" id="WP_010778140.1">
    <property type="nucleotide sequence ID" value="NZ_JAGSZE010000008.1"/>
</dbReference>
<dbReference type="AlphaFoldDB" id="A0A9X1G9S7"/>
<proteinExistence type="predicted"/>
<dbReference type="EMBL" id="JAIFOC010000005">
    <property type="protein sequence ID" value="MBX4221417.1"/>
    <property type="molecule type" value="Genomic_DNA"/>
</dbReference>